<evidence type="ECO:0000313" key="3">
    <source>
        <dbReference type="EMBL" id="GAA2586129.1"/>
    </source>
</evidence>
<organism evidence="3 4">
    <name type="scientific">Microbacterium binotii</name>
    <dbReference type="NCBI Taxonomy" id="462710"/>
    <lineage>
        <taxon>Bacteria</taxon>
        <taxon>Bacillati</taxon>
        <taxon>Actinomycetota</taxon>
        <taxon>Actinomycetes</taxon>
        <taxon>Micrococcales</taxon>
        <taxon>Microbacteriaceae</taxon>
        <taxon>Microbacterium</taxon>
    </lineage>
</organism>
<reference evidence="3 4" key="1">
    <citation type="journal article" date="2019" name="Int. J. Syst. Evol. Microbiol.">
        <title>The Global Catalogue of Microorganisms (GCM) 10K type strain sequencing project: providing services to taxonomists for standard genome sequencing and annotation.</title>
        <authorList>
            <consortium name="The Broad Institute Genomics Platform"/>
            <consortium name="The Broad Institute Genome Sequencing Center for Infectious Disease"/>
            <person name="Wu L."/>
            <person name="Ma J."/>
        </authorList>
    </citation>
    <scope>NUCLEOTIDE SEQUENCE [LARGE SCALE GENOMIC DNA]</scope>
    <source>
        <strain evidence="3 4">JCM 16365</strain>
    </source>
</reference>
<evidence type="ECO:0008006" key="5">
    <source>
        <dbReference type="Google" id="ProtNLM"/>
    </source>
</evidence>
<feature type="compositionally biased region" description="Low complexity" evidence="2">
    <location>
        <begin position="263"/>
        <end position="274"/>
    </location>
</feature>
<accession>A0ABN3PIK8</accession>
<evidence type="ECO:0000256" key="2">
    <source>
        <dbReference type="SAM" id="MobiDB-lite"/>
    </source>
</evidence>
<feature type="coiled-coil region" evidence="1">
    <location>
        <begin position="68"/>
        <end position="95"/>
    </location>
</feature>
<proteinExistence type="predicted"/>
<evidence type="ECO:0000313" key="4">
    <source>
        <dbReference type="Proteomes" id="UP001500274"/>
    </source>
</evidence>
<dbReference type="Proteomes" id="UP001500274">
    <property type="component" value="Unassembled WGS sequence"/>
</dbReference>
<sequence>MAAASGSSVDEVAVELYRLPPDAFTAARDEQAARADAADAARIKALRKPVVAAWAVNLLVADGQLAEAVELAAALREAQDDLDAAELRRLGTQRQQLVASLAKRAAALAAEAGHPLAASTREAVAQTINAAVMDVRAAAAVLTGRLRKPLDAGALDDVDAADIVAGSPPGGTVERPASDPDELAVRRARKAAERAARDAERAATAAERERSAAEAAERTAREHAELLHERIAEVRAQLERLQSDADAADAELARREQRLREAASAAKAAANQAQRARDAVPE</sequence>
<comment type="caution">
    <text evidence="3">The sequence shown here is derived from an EMBL/GenBank/DDBJ whole genome shotgun (WGS) entry which is preliminary data.</text>
</comment>
<feature type="compositionally biased region" description="Basic and acidic residues" evidence="2">
    <location>
        <begin position="190"/>
        <end position="224"/>
    </location>
</feature>
<feature type="region of interest" description="Disordered" evidence="2">
    <location>
        <begin position="263"/>
        <end position="282"/>
    </location>
</feature>
<gene>
    <name evidence="3" type="ORF">GCM10009862_26460</name>
</gene>
<dbReference type="EMBL" id="BAAARI010000017">
    <property type="protein sequence ID" value="GAA2586129.1"/>
    <property type="molecule type" value="Genomic_DNA"/>
</dbReference>
<keyword evidence="4" id="KW-1185">Reference proteome</keyword>
<evidence type="ECO:0000256" key="1">
    <source>
        <dbReference type="SAM" id="Coils"/>
    </source>
</evidence>
<dbReference type="RefSeq" id="WP_344230243.1">
    <property type="nucleotide sequence ID" value="NZ_BAAARI010000017.1"/>
</dbReference>
<protein>
    <recommendedName>
        <fullName evidence="5">Transposase</fullName>
    </recommendedName>
</protein>
<feature type="region of interest" description="Disordered" evidence="2">
    <location>
        <begin position="187"/>
        <end position="224"/>
    </location>
</feature>
<keyword evidence="1" id="KW-0175">Coiled coil</keyword>
<name>A0ABN3PIK8_9MICO</name>